<dbReference type="PANTHER" id="PTHR24322:SF743">
    <property type="entry name" value="AER111WP"/>
    <property type="match status" value="1"/>
</dbReference>
<dbReference type="InterPro" id="IPR002347">
    <property type="entry name" value="SDR_fam"/>
</dbReference>
<dbReference type="InterPro" id="IPR036291">
    <property type="entry name" value="NAD(P)-bd_dom_sf"/>
</dbReference>
<feature type="transmembrane region" description="Helical" evidence="1">
    <location>
        <begin position="35"/>
        <end position="53"/>
    </location>
</feature>
<name>A0A0C7N124_9SACH</name>
<dbReference type="RefSeq" id="XP_022627883.1">
    <property type="nucleotide sequence ID" value="XM_022773406.1"/>
</dbReference>
<organism evidence="2 3">
    <name type="scientific">Lachancea lanzarotensis</name>
    <dbReference type="NCBI Taxonomy" id="1245769"/>
    <lineage>
        <taxon>Eukaryota</taxon>
        <taxon>Fungi</taxon>
        <taxon>Dikarya</taxon>
        <taxon>Ascomycota</taxon>
        <taxon>Saccharomycotina</taxon>
        <taxon>Saccharomycetes</taxon>
        <taxon>Saccharomycetales</taxon>
        <taxon>Saccharomycetaceae</taxon>
        <taxon>Lachancea</taxon>
    </lineage>
</organism>
<feature type="transmembrane region" description="Helical" evidence="1">
    <location>
        <begin position="9"/>
        <end position="29"/>
    </location>
</feature>
<dbReference type="HOGENOM" id="CLU_010194_5_1_1"/>
<dbReference type="EMBL" id="LN736362">
    <property type="protein sequence ID" value="CEP61649.1"/>
    <property type="molecule type" value="Genomic_DNA"/>
</dbReference>
<reference evidence="2 3" key="1">
    <citation type="submission" date="2014-12" db="EMBL/GenBank/DDBJ databases">
        <authorList>
            <person name="Neuveglise Cecile"/>
        </authorList>
    </citation>
    <scope>NUCLEOTIDE SEQUENCE [LARGE SCALE GENOMIC DNA]</scope>
    <source>
        <strain evidence="2 3">CBS 12615</strain>
    </source>
</reference>
<evidence type="ECO:0000256" key="1">
    <source>
        <dbReference type="SAM" id="Phobius"/>
    </source>
</evidence>
<accession>A0A0C7N124</accession>
<dbReference type="PANTHER" id="PTHR24322">
    <property type="entry name" value="PKSB"/>
    <property type="match status" value="1"/>
</dbReference>
<dbReference type="Gene3D" id="3.40.50.720">
    <property type="entry name" value="NAD(P)-binding Rossmann-like Domain"/>
    <property type="match status" value="1"/>
</dbReference>
<dbReference type="Pfam" id="PF00106">
    <property type="entry name" value="adh_short"/>
    <property type="match status" value="1"/>
</dbReference>
<gene>
    <name evidence="2" type="ORF">LALA0_S03e07668g</name>
</gene>
<proteinExistence type="predicted"/>
<dbReference type="Proteomes" id="UP000054304">
    <property type="component" value="Unassembled WGS sequence"/>
</dbReference>
<dbReference type="STRING" id="1245769.A0A0C7N124"/>
<keyword evidence="1" id="KW-1133">Transmembrane helix</keyword>
<dbReference type="GeneID" id="34685079"/>
<keyword evidence="1" id="KW-0812">Transmembrane</keyword>
<protein>
    <submittedName>
        <fullName evidence="2">LALA0S03e07668g1_1</fullName>
    </submittedName>
</protein>
<keyword evidence="1" id="KW-0472">Membrane</keyword>
<evidence type="ECO:0000313" key="2">
    <source>
        <dbReference type="EMBL" id="CEP61649.1"/>
    </source>
</evidence>
<dbReference type="OrthoDB" id="5840532at2759"/>
<dbReference type="GO" id="GO:0016616">
    <property type="term" value="F:oxidoreductase activity, acting on the CH-OH group of donors, NAD or NADP as acceptor"/>
    <property type="evidence" value="ECO:0007669"/>
    <property type="project" value="TreeGrafter"/>
</dbReference>
<keyword evidence="3" id="KW-1185">Reference proteome</keyword>
<dbReference type="AlphaFoldDB" id="A0A0C7N124"/>
<dbReference type="SUPFAM" id="SSF51735">
    <property type="entry name" value="NAD(P)-binding Rossmann-fold domains"/>
    <property type="match status" value="1"/>
</dbReference>
<dbReference type="PRINTS" id="PR00081">
    <property type="entry name" value="GDHRDH"/>
</dbReference>
<sequence>MDIDLIFRSFVYPVLRFPVFLAVIISTFTRLDLENFYLSLVGYSAVVSFVVWLNEHTKTRGEWVPLDKLDNSTCIVTGGSSGLGLALVETFLARFKNVNVVVVDIITPKLVNQRLSFYQCDLNDPVSVEITLGLIKKTHENIHVLINNAGVRSRYQGYLDLQRDEVDRVFQINVFAPMRFTQELSPETSAKSQFYCVTIASALGVCPPARGSSYGASKAASIAFHEAWTEELEINGNIRTLLVTPGQLRTQMFAGFEPPRQFFAPLVDPDVLAQRIVECCRLGVRGEISAPLYANFMGLMRVLPYMLNHYARRISGIDSSLPIHEPN</sequence>
<evidence type="ECO:0000313" key="3">
    <source>
        <dbReference type="Proteomes" id="UP000054304"/>
    </source>
</evidence>